<evidence type="ECO:0000313" key="4">
    <source>
        <dbReference type="Proteomes" id="UP000663760"/>
    </source>
</evidence>
<dbReference type="PANTHER" id="PTHR33159:SF101">
    <property type="entry name" value="OS04G0379600 PROTEIN"/>
    <property type="match status" value="1"/>
</dbReference>
<evidence type="ECO:0000256" key="1">
    <source>
        <dbReference type="SAM" id="MobiDB-lite"/>
    </source>
</evidence>
<organism evidence="3 4">
    <name type="scientific">Spirodela intermedia</name>
    <name type="common">Intermediate duckweed</name>
    <dbReference type="NCBI Taxonomy" id="51605"/>
    <lineage>
        <taxon>Eukaryota</taxon>
        <taxon>Viridiplantae</taxon>
        <taxon>Streptophyta</taxon>
        <taxon>Embryophyta</taxon>
        <taxon>Tracheophyta</taxon>
        <taxon>Spermatophyta</taxon>
        <taxon>Magnoliopsida</taxon>
        <taxon>Liliopsida</taxon>
        <taxon>Araceae</taxon>
        <taxon>Lemnoideae</taxon>
        <taxon>Spirodela</taxon>
    </lineage>
</organism>
<feature type="compositionally biased region" description="Basic and acidic residues" evidence="1">
    <location>
        <begin position="52"/>
        <end position="85"/>
    </location>
</feature>
<feature type="region of interest" description="Disordered" evidence="1">
    <location>
        <begin position="192"/>
        <end position="217"/>
    </location>
</feature>
<protein>
    <recommendedName>
        <fullName evidence="2">RIN4 pathogenic type III effector avirulence factor Avr cleavage site domain-containing protein</fullName>
    </recommendedName>
</protein>
<accession>A0A7I8LB24</accession>
<feature type="compositionally biased region" description="Basic and acidic residues" evidence="1">
    <location>
        <begin position="94"/>
        <end position="107"/>
    </location>
</feature>
<dbReference type="AlphaFoldDB" id="A0A7I8LB24"/>
<dbReference type="EMBL" id="LR746276">
    <property type="protein sequence ID" value="CAA7407060.1"/>
    <property type="molecule type" value="Genomic_DNA"/>
</dbReference>
<feature type="compositionally biased region" description="Polar residues" evidence="1">
    <location>
        <begin position="109"/>
        <end position="125"/>
    </location>
</feature>
<dbReference type="InterPro" id="IPR008700">
    <property type="entry name" value="TypeIII_avirulence_cleave"/>
</dbReference>
<dbReference type="PANTHER" id="PTHR33159">
    <property type="entry name" value="RPM1-INTERACTING PROTEIN 4 (RIN4) FAMILY PROTEIN"/>
    <property type="match status" value="1"/>
</dbReference>
<feature type="compositionally biased region" description="Polar residues" evidence="1">
    <location>
        <begin position="205"/>
        <end position="217"/>
    </location>
</feature>
<dbReference type="OrthoDB" id="765662at2759"/>
<feature type="region of interest" description="Disordered" evidence="1">
    <location>
        <begin position="32"/>
        <end position="159"/>
    </location>
</feature>
<feature type="domain" description="RIN4 pathogenic type III effector avirulence factor Avr cleavage site" evidence="2">
    <location>
        <begin position="3"/>
        <end position="31"/>
    </location>
</feature>
<dbReference type="InterPro" id="IPR040387">
    <property type="entry name" value="RIN4/NOI4"/>
</dbReference>
<evidence type="ECO:0000313" key="3">
    <source>
        <dbReference type="EMBL" id="CAA7407060.1"/>
    </source>
</evidence>
<gene>
    <name evidence="3" type="ORF">SI8410_13017738</name>
</gene>
<feature type="compositionally biased region" description="Polar residues" evidence="1">
    <location>
        <begin position="143"/>
        <end position="155"/>
    </location>
</feature>
<keyword evidence="4" id="KW-1185">Reference proteome</keyword>
<dbReference type="GO" id="GO:0005886">
    <property type="term" value="C:plasma membrane"/>
    <property type="evidence" value="ECO:0007669"/>
    <property type="project" value="TreeGrafter"/>
</dbReference>
<dbReference type="Pfam" id="PF05627">
    <property type="entry name" value="AvrRpt-cleavage"/>
    <property type="match status" value="2"/>
</dbReference>
<reference evidence="3" key="1">
    <citation type="submission" date="2020-02" db="EMBL/GenBank/DDBJ databases">
        <authorList>
            <person name="Scholz U."/>
            <person name="Mascher M."/>
            <person name="Fiebig A."/>
        </authorList>
    </citation>
    <scope>NUCLEOTIDE SEQUENCE</scope>
</reference>
<feature type="domain" description="RIN4 pathogenic type III effector avirulence factor Avr cleavage site" evidence="2">
    <location>
        <begin position="163"/>
        <end position="194"/>
    </location>
</feature>
<evidence type="ECO:0000259" key="2">
    <source>
        <dbReference type="Pfam" id="PF05627"/>
    </source>
</evidence>
<proteinExistence type="predicted"/>
<name>A0A7I8LB24_SPIIN</name>
<dbReference type="Proteomes" id="UP000663760">
    <property type="component" value="Chromosome 13"/>
</dbReference>
<sequence length="245" mass="28330">MAQRSHVPKFGNWEKEHVQYTVFFENARVKKGAGGSLINPNDPEENPSAFNDQDKSREEEHQERAYQQFHREQRHGRAEGGERDYYMNSPYRVFDNRKEDTSSERMKSYRSNTTSDLTNIRSQPWSREGVDERNRLASSSSSQNPSLRPKFTQQDEPQHHRVVSVPKFGDWNGGNADAGAGYTLIFEKVKEDKQNGGSLPPNPSYTPTRYAQDQKMSSGKSSRSKFFYFIFICGCFLMRSKFTKI</sequence>